<accession>A0ABQ6Z4J1</accession>
<gene>
    <name evidence="1" type="ORF">CSC65_13675</name>
</gene>
<comment type="caution">
    <text evidence="1">The sequence shown here is derived from an EMBL/GenBank/DDBJ whole genome shotgun (WGS) entry which is preliminary data.</text>
</comment>
<keyword evidence="2" id="KW-1185">Reference proteome</keyword>
<dbReference type="RefSeq" id="WP_162411078.1">
    <property type="nucleotide sequence ID" value="NZ_PDWN01000014.1"/>
</dbReference>
<sequence>MIADRASLDRELDRLAAMLTPWLTQLRHPAQFWPQFDALAHEILGHAQAKDRVHVENRLLKMLNEHRELLRRCRDARPGGQRPLH</sequence>
<evidence type="ECO:0000313" key="2">
    <source>
        <dbReference type="Proteomes" id="UP000788419"/>
    </source>
</evidence>
<protein>
    <submittedName>
        <fullName evidence="1">Uncharacterized protein</fullName>
    </submittedName>
</protein>
<dbReference type="Proteomes" id="UP000788419">
    <property type="component" value="Unassembled WGS sequence"/>
</dbReference>
<evidence type="ECO:0000313" key="1">
    <source>
        <dbReference type="EMBL" id="KAF1692862.1"/>
    </source>
</evidence>
<reference evidence="1 2" key="1">
    <citation type="submission" date="2017-10" db="EMBL/GenBank/DDBJ databases">
        <title>Whole genome sequencing of members of genus Pseudoxanthomonas.</title>
        <authorList>
            <person name="Kumar S."/>
            <person name="Bansal K."/>
            <person name="Kaur A."/>
            <person name="Patil P."/>
            <person name="Sharma S."/>
            <person name="Patil P.B."/>
        </authorList>
    </citation>
    <scope>NUCLEOTIDE SEQUENCE [LARGE SCALE GENOMIC DNA]</scope>
    <source>
        <strain evidence="1 2">DSM 17801</strain>
    </source>
</reference>
<name>A0ABQ6Z4J1_9GAMM</name>
<dbReference type="EMBL" id="PDWN01000014">
    <property type="protein sequence ID" value="KAF1692862.1"/>
    <property type="molecule type" value="Genomic_DNA"/>
</dbReference>
<organism evidence="1 2">
    <name type="scientific">Pseudoxanthomonas daejeonensis</name>
    <dbReference type="NCBI Taxonomy" id="266062"/>
    <lineage>
        <taxon>Bacteria</taxon>
        <taxon>Pseudomonadati</taxon>
        <taxon>Pseudomonadota</taxon>
        <taxon>Gammaproteobacteria</taxon>
        <taxon>Lysobacterales</taxon>
        <taxon>Lysobacteraceae</taxon>
        <taxon>Pseudoxanthomonas</taxon>
    </lineage>
</organism>
<proteinExistence type="predicted"/>